<sequence length="181" mass="20369">MVQQLRNDPRYVESHYFDAIPAYHQDVMVTSGKLSGRGLITVEPLVFTSKASSSAEDGQEMYVFYHVGDRIMHHQRDSVHTGLLATLMDEGLSRCAFSRLPSKYGVTASLELDYKAPLPANSYIVLRAKNTDAKQRKSWAQGSLEVLDSSCTLEKHGEVIVEGSVLMIEPKWAKYIVWLFN</sequence>
<dbReference type="Pfam" id="PF03061">
    <property type="entry name" value="4HBT"/>
    <property type="match status" value="1"/>
</dbReference>
<accession>A0A167FR35</accession>
<dbReference type="InterPro" id="IPR029069">
    <property type="entry name" value="HotDog_dom_sf"/>
</dbReference>
<dbReference type="InterPro" id="IPR006683">
    <property type="entry name" value="Thioestr_dom"/>
</dbReference>
<gene>
    <name evidence="2" type="ORF">AWJ20_3224</name>
</gene>
<proteinExistence type="predicted"/>
<dbReference type="PANTHER" id="PTHR47260">
    <property type="entry name" value="UPF0644 PROTEIN PB2B4.06"/>
    <property type="match status" value="1"/>
</dbReference>
<dbReference type="KEGG" id="slb:AWJ20_3224"/>
<organism evidence="2 3">
    <name type="scientific">Sugiyamaella lignohabitans</name>
    <dbReference type="NCBI Taxonomy" id="796027"/>
    <lineage>
        <taxon>Eukaryota</taxon>
        <taxon>Fungi</taxon>
        <taxon>Dikarya</taxon>
        <taxon>Ascomycota</taxon>
        <taxon>Saccharomycotina</taxon>
        <taxon>Dipodascomycetes</taxon>
        <taxon>Dipodascales</taxon>
        <taxon>Trichomonascaceae</taxon>
        <taxon>Sugiyamaella</taxon>
    </lineage>
</organism>
<dbReference type="CDD" id="cd03443">
    <property type="entry name" value="PaaI_thioesterase"/>
    <property type="match status" value="1"/>
</dbReference>
<reference evidence="2 3" key="1">
    <citation type="submission" date="2016-02" db="EMBL/GenBank/DDBJ databases">
        <title>Complete genome sequence and transcriptome regulation of the pentose utilising yeast Sugiyamaella lignohabitans.</title>
        <authorList>
            <person name="Bellasio M."/>
            <person name="Peymann A."/>
            <person name="Valli M."/>
            <person name="Sipitzky M."/>
            <person name="Graf A."/>
            <person name="Sauer M."/>
            <person name="Marx H."/>
            <person name="Mattanovich D."/>
        </authorList>
    </citation>
    <scope>NUCLEOTIDE SEQUENCE [LARGE SCALE GENOMIC DNA]</scope>
    <source>
        <strain evidence="2 3">CBS 10342</strain>
    </source>
</reference>
<dbReference type="GeneID" id="30035223"/>
<dbReference type="SUPFAM" id="SSF54637">
    <property type="entry name" value="Thioesterase/thiol ester dehydrase-isomerase"/>
    <property type="match status" value="1"/>
</dbReference>
<evidence type="ECO:0000313" key="2">
    <source>
        <dbReference type="EMBL" id="ANB15593.1"/>
    </source>
</evidence>
<dbReference type="Gene3D" id="3.10.129.10">
    <property type="entry name" value="Hotdog Thioesterase"/>
    <property type="match status" value="1"/>
</dbReference>
<dbReference type="EMBL" id="CP014503">
    <property type="protein sequence ID" value="ANB15593.1"/>
    <property type="molecule type" value="Genomic_DNA"/>
</dbReference>
<dbReference type="Proteomes" id="UP000189580">
    <property type="component" value="Chromosome b"/>
</dbReference>
<keyword evidence="3" id="KW-1185">Reference proteome</keyword>
<feature type="domain" description="Thioesterase" evidence="1">
    <location>
        <begin position="79"/>
        <end position="131"/>
    </location>
</feature>
<evidence type="ECO:0000313" key="3">
    <source>
        <dbReference type="Proteomes" id="UP000189580"/>
    </source>
</evidence>
<evidence type="ECO:0000259" key="1">
    <source>
        <dbReference type="Pfam" id="PF03061"/>
    </source>
</evidence>
<dbReference type="RefSeq" id="XP_018738070.1">
    <property type="nucleotide sequence ID" value="XM_018880231.1"/>
</dbReference>
<dbReference type="InterPro" id="IPR052061">
    <property type="entry name" value="PTE-AB_protein"/>
</dbReference>
<protein>
    <recommendedName>
        <fullName evidence="1">Thioesterase domain-containing protein</fullName>
    </recommendedName>
</protein>
<dbReference type="PANTHER" id="PTHR47260:SF1">
    <property type="entry name" value="UPF0644 PROTEIN PB2B4.06"/>
    <property type="match status" value="1"/>
</dbReference>
<dbReference type="AlphaFoldDB" id="A0A167FR35"/>
<name>A0A167FR35_9ASCO</name>
<dbReference type="OrthoDB" id="506431at2759"/>